<evidence type="ECO:0000256" key="5">
    <source>
        <dbReference type="ARBA" id="ARBA00022679"/>
    </source>
</evidence>
<evidence type="ECO:0000256" key="2">
    <source>
        <dbReference type="ARBA" id="ARBA00008711"/>
    </source>
</evidence>
<dbReference type="SUPFAM" id="SSF46767">
    <property type="entry name" value="Methylated DNA-protein cysteine methyltransferase, C-terminal domain"/>
    <property type="match status" value="1"/>
</dbReference>
<dbReference type="PROSITE" id="PS00374">
    <property type="entry name" value="MGMT"/>
    <property type="match status" value="1"/>
</dbReference>
<dbReference type="AlphaFoldDB" id="A0A1D7QWT4"/>
<evidence type="ECO:0000256" key="7">
    <source>
        <dbReference type="ARBA" id="ARBA00023204"/>
    </source>
</evidence>
<comment type="miscellaneous">
    <text evidence="9">This enzyme catalyzes only one turnover and therefore is not strictly catalytic. According to one definition, an enzyme is a biocatalyst that acts repeatedly and over many reaction cycles.</text>
</comment>
<comment type="function">
    <text evidence="9">Involved in the cellular defense against the biological effects of O6-methylguanine (O6-MeG) and O4-methylthymine (O4-MeT) in DNA. Repairs the methylated nucleobase in DNA by stoichiometrically transferring the methyl group to a cysteine residue in the enzyme. This is a suicide reaction: the enzyme is irreversibly inactivated.</text>
</comment>
<evidence type="ECO:0000313" key="12">
    <source>
        <dbReference type="EMBL" id="AOM83461.1"/>
    </source>
</evidence>
<evidence type="ECO:0000313" key="13">
    <source>
        <dbReference type="Proteomes" id="UP000094463"/>
    </source>
</evidence>
<dbReference type="HAMAP" id="MF_00772">
    <property type="entry name" value="OGT"/>
    <property type="match status" value="1"/>
</dbReference>
<comment type="catalytic activity">
    <reaction evidence="1 9">
        <text>a 4-O-methyl-thymidine in DNA + L-cysteinyl-[protein] = a thymidine in DNA + S-methyl-L-cysteinyl-[protein]</text>
        <dbReference type="Rhea" id="RHEA:53428"/>
        <dbReference type="Rhea" id="RHEA-COMP:10131"/>
        <dbReference type="Rhea" id="RHEA-COMP:10132"/>
        <dbReference type="Rhea" id="RHEA-COMP:13555"/>
        <dbReference type="Rhea" id="RHEA-COMP:13556"/>
        <dbReference type="ChEBI" id="CHEBI:29950"/>
        <dbReference type="ChEBI" id="CHEBI:82612"/>
        <dbReference type="ChEBI" id="CHEBI:137386"/>
        <dbReference type="ChEBI" id="CHEBI:137387"/>
        <dbReference type="EC" id="2.1.1.63"/>
    </reaction>
</comment>
<reference evidence="12 13" key="1">
    <citation type="submission" date="2015-08" db="EMBL/GenBank/DDBJ databases">
        <title>The complete genome sequence of Bacillus beveridgei MLTeJB.</title>
        <authorList>
            <person name="Hanson T.E."/>
            <person name="Mesa C."/>
            <person name="Basesman S.M."/>
            <person name="Oremland R.S."/>
        </authorList>
    </citation>
    <scope>NUCLEOTIDE SEQUENCE [LARGE SCALE GENOMIC DNA]</scope>
    <source>
        <strain evidence="12 13">MLTeJB</strain>
    </source>
</reference>
<feature type="domain" description="Methylguanine DNA methyltransferase ribonuclease-like" evidence="11">
    <location>
        <begin position="7"/>
        <end position="87"/>
    </location>
</feature>
<dbReference type="GO" id="GO:0006307">
    <property type="term" value="P:DNA alkylation repair"/>
    <property type="evidence" value="ECO:0007669"/>
    <property type="project" value="UniProtKB-UniRule"/>
</dbReference>
<dbReference type="InterPro" id="IPR014048">
    <property type="entry name" value="MethylDNA_cys_MeTrfase_DNA-bd"/>
</dbReference>
<evidence type="ECO:0000256" key="6">
    <source>
        <dbReference type="ARBA" id="ARBA00022763"/>
    </source>
</evidence>
<dbReference type="KEGG" id="bbev:BBEV_2103"/>
<keyword evidence="13" id="KW-1185">Reference proteome</keyword>
<organism evidence="12 13">
    <name type="scientific">Salisediminibacterium beveridgei</name>
    <dbReference type="NCBI Taxonomy" id="632773"/>
    <lineage>
        <taxon>Bacteria</taxon>
        <taxon>Bacillati</taxon>
        <taxon>Bacillota</taxon>
        <taxon>Bacilli</taxon>
        <taxon>Bacillales</taxon>
        <taxon>Bacillaceae</taxon>
        <taxon>Salisediminibacterium</taxon>
    </lineage>
</organism>
<dbReference type="FunFam" id="1.10.10.10:FF:000214">
    <property type="entry name" value="Methylated-DNA--protein-cysteine methyltransferase"/>
    <property type="match status" value="1"/>
</dbReference>
<dbReference type="SUPFAM" id="SSF53155">
    <property type="entry name" value="Methylated DNA-protein cysteine methyltransferase domain"/>
    <property type="match status" value="1"/>
</dbReference>
<dbReference type="EMBL" id="CP012502">
    <property type="protein sequence ID" value="AOM83461.1"/>
    <property type="molecule type" value="Genomic_DNA"/>
</dbReference>
<dbReference type="InterPro" id="IPR008332">
    <property type="entry name" value="MethylG_MeTrfase_N"/>
</dbReference>
<dbReference type="Pfam" id="PF01035">
    <property type="entry name" value="DNA_binding_1"/>
    <property type="match status" value="1"/>
</dbReference>
<dbReference type="RefSeq" id="WP_069365437.1">
    <property type="nucleotide sequence ID" value="NZ_CP012502.1"/>
</dbReference>
<keyword evidence="6 9" id="KW-0227">DNA damage</keyword>
<comment type="subcellular location">
    <subcellularLocation>
        <location evidence="9">Cytoplasm</location>
    </subcellularLocation>
</comment>
<feature type="active site" description="Nucleophile; methyl group acceptor" evidence="9">
    <location>
        <position position="142"/>
    </location>
</feature>
<feature type="domain" description="Methylated-DNA-[protein]-cysteine S-methyltransferase DNA binding" evidence="10">
    <location>
        <begin position="91"/>
        <end position="170"/>
    </location>
</feature>
<name>A0A1D7QWT4_9BACI</name>
<dbReference type="Pfam" id="PF02870">
    <property type="entry name" value="Methyltransf_1N"/>
    <property type="match status" value="1"/>
</dbReference>
<dbReference type="STRING" id="632773.BBEV_2103"/>
<dbReference type="PATRIC" id="fig|632773.3.peg.2216"/>
<keyword evidence="4 9" id="KW-0489">Methyltransferase</keyword>
<keyword evidence="3 9" id="KW-0963">Cytoplasm</keyword>
<evidence type="ECO:0000259" key="11">
    <source>
        <dbReference type="Pfam" id="PF02870"/>
    </source>
</evidence>
<proteinExistence type="inferred from homology"/>
<dbReference type="GO" id="GO:0032259">
    <property type="term" value="P:methylation"/>
    <property type="evidence" value="ECO:0007669"/>
    <property type="project" value="UniProtKB-KW"/>
</dbReference>
<dbReference type="Gene3D" id="1.10.10.10">
    <property type="entry name" value="Winged helix-like DNA-binding domain superfamily/Winged helix DNA-binding domain"/>
    <property type="match status" value="1"/>
</dbReference>
<dbReference type="NCBIfam" id="TIGR00589">
    <property type="entry name" value="ogt"/>
    <property type="match status" value="1"/>
</dbReference>
<dbReference type="GO" id="GO:0005737">
    <property type="term" value="C:cytoplasm"/>
    <property type="evidence" value="ECO:0007669"/>
    <property type="project" value="UniProtKB-SubCell"/>
</dbReference>
<dbReference type="PANTHER" id="PTHR10815:SF13">
    <property type="entry name" value="METHYLATED-DNA--PROTEIN-CYSTEINE METHYLTRANSFERASE"/>
    <property type="match status" value="1"/>
</dbReference>
<protein>
    <recommendedName>
        <fullName evidence="9">Methylated-DNA--protein-cysteine methyltransferase</fullName>
        <ecNumber evidence="9">2.1.1.63</ecNumber>
    </recommendedName>
    <alternativeName>
        <fullName evidence="9">6-O-methylguanine-DNA methyltransferase</fullName>
        <shortName evidence="9">MGMT</shortName>
    </alternativeName>
    <alternativeName>
        <fullName evidence="9">O-6-methylguanine-DNA-alkyltransferase</fullName>
    </alternativeName>
</protein>
<dbReference type="Proteomes" id="UP000094463">
    <property type="component" value="Chromosome"/>
</dbReference>
<keyword evidence="7 9" id="KW-0234">DNA repair</keyword>
<accession>A0A1D7QWT4</accession>
<evidence type="ECO:0000256" key="8">
    <source>
        <dbReference type="ARBA" id="ARBA00049348"/>
    </source>
</evidence>
<dbReference type="Gene3D" id="3.30.160.70">
    <property type="entry name" value="Methylated DNA-protein cysteine methyltransferase domain"/>
    <property type="match status" value="1"/>
</dbReference>
<dbReference type="InterPro" id="IPR036217">
    <property type="entry name" value="MethylDNA_cys_MeTrfase_DNAb"/>
</dbReference>
<evidence type="ECO:0000256" key="3">
    <source>
        <dbReference type="ARBA" id="ARBA00022490"/>
    </source>
</evidence>
<evidence type="ECO:0000259" key="10">
    <source>
        <dbReference type="Pfam" id="PF01035"/>
    </source>
</evidence>
<dbReference type="OrthoDB" id="9802228at2"/>
<gene>
    <name evidence="12" type="primary">ogt</name>
    <name evidence="12" type="ORF">BBEV_2103</name>
</gene>
<sequence>MSNRIEMKYSVMPSPIGDLTLVKSQYGLCFIAFGSSKETICHVKRKLRARQIREELLFSDDDFLEEKLQIQQFFNGERTTFDLATDLYGTPFQKMVWAEVASIPFGETRSYKDIAKAIGAPKAVRAVGGANNQNPLPLVIPCHRVIGSNGSLVGYGGGIDKKEHLLELEGTLSFTRR</sequence>
<comment type="similarity">
    <text evidence="2 9">Belongs to the MGMT family.</text>
</comment>
<dbReference type="EC" id="2.1.1.63" evidence="9"/>
<evidence type="ECO:0000256" key="1">
    <source>
        <dbReference type="ARBA" id="ARBA00001286"/>
    </source>
</evidence>
<dbReference type="InterPro" id="IPR023546">
    <property type="entry name" value="MGMT"/>
</dbReference>
<evidence type="ECO:0000256" key="4">
    <source>
        <dbReference type="ARBA" id="ARBA00022603"/>
    </source>
</evidence>
<dbReference type="InterPro" id="IPR036631">
    <property type="entry name" value="MGMT_N_sf"/>
</dbReference>
<dbReference type="InterPro" id="IPR001497">
    <property type="entry name" value="MethylDNA_cys_MeTrfase_AS"/>
</dbReference>
<dbReference type="GO" id="GO:0003908">
    <property type="term" value="F:methylated-DNA-[protein]-cysteine S-methyltransferase activity"/>
    <property type="evidence" value="ECO:0007669"/>
    <property type="project" value="UniProtKB-UniRule"/>
</dbReference>
<keyword evidence="5 9" id="KW-0808">Transferase</keyword>
<dbReference type="CDD" id="cd06445">
    <property type="entry name" value="ATase"/>
    <property type="match status" value="1"/>
</dbReference>
<dbReference type="InterPro" id="IPR036388">
    <property type="entry name" value="WH-like_DNA-bd_sf"/>
</dbReference>
<dbReference type="PANTHER" id="PTHR10815">
    <property type="entry name" value="METHYLATED-DNA--PROTEIN-CYSTEINE METHYLTRANSFERASE"/>
    <property type="match status" value="1"/>
</dbReference>
<comment type="catalytic activity">
    <reaction evidence="8 9">
        <text>a 6-O-methyl-2'-deoxyguanosine in DNA + L-cysteinyl-[protein] = S-methyl-L-cysteinyl-[protein] + a 2'-deoxyguanosine in DNA</text>
        <dbReference type="Rhea" id="RHEA:24000"/>
        <dbReference type="Rhea" id="RHEA-COMP:10131"/>
        <dbReference type="Rhea" id="RHEA-COMP:10132"/>
        <dbReference type="Rhea" id="RHEA-COMP:11367"/>
        <dbReference type="Rhea" id="RHEA-COMP:11368"/>
        <dbReference type="ChEBI" id="CHEBI:29950"/>
        <dbReference type="ChEBI" id="CHEBI:82612"/>
        <dbReference type="ChEBI" id="CHEBI:85445"/>
        <dbReference type="ChEBI" id="CHEBI:85448"/>
        <dbReference type="EC" id="2.1.1.63"/>
    </reaction>
</comment>
<evidence type="ECO:0000256" key="9">
    <source>
        <dbReference type="HAMAP-Rule" id="MF_00772"/>
    </source>
</evidence>